<dbReference type="AlphaFoldDB" id="A0AAD9CSN4"/>
<accession>A0AAD9CSN4</accession>
<dbReference type="Proteomes" id="UP001182556">
    <property type="component" value="Unassembled WGS sequence"/>
</dbReference>
<keyword evidence="3" id="KW-1185">Reference proteome</keyword>
<evidence type="ECO:0000313" key="3">
    <source>
        <dbReference type="Proteomes" id="UP001182556"/>
    </source>
</evidence>
<dbReference type="EMBL" id="JAODAN010000012">
    <property type="protein sequence ID" value="KAK1920872.1"/>
    <property type="molecule type" value="Genomic_DNA"/>
</dbReference>
<evidence type="ECO:0000256" key="1">
    <source>
        <dbReference type="SAM" id="MobiDB-lite"/>
    </source>
</evidence>
<proteinExistence type="predicted"/>
<protein>
    <submittedName>
        <fullName evidence="2">Uncharacterized protein</fullName>
    </submittedName>
</protein>
<feature type="region of interest" description="Disordered" evidence="1">
    <location>
        <begin position="109"/>
        <end position="132"/>
    </location>
</feature>
<gene>
    <name evidence="2" type="ORF">DB88DRAFT_501356</name>
</gene>
<comment type="caution">
    <text evidence="2">The sequence shown here is derived from an EMBL/GenBank/DDBJ whole genome shotgun (WGS) entry which is preliminary data.</text>
</comment>
<name>A0AAD9CSN4_PAPLA</name>
<organism evidence="2 3">
    <name type="scientific">Papiliotrema laurentii</name>
    <name type="common">Cryptococcus laurentii</name>
    <dbReference type="NCBI Taxonomy" id="5418"/>
    <lineage>
        <taxon>Eukaryota</taxon>
        <taxon>Fungi</taxon>
        <taxon>Dikarya</taxon>
        <taxon>Basidiomycota</taxon>
        <taxon>Agaricomycotina</taxon>
        <taxon>Tremellomycetes</taxon>
        <taxon>Tremellales</taxon>
        <taxon>Rhynchogastremaceae</taxon>
        <taxon>Papiliotrema</taxon>
    </lineage>
</organism>
<evidence type="ECO:0000313" key="2">
    <source>
        <dbReference type="EMBL" id="KAK1920872.1"/>
    </source>
</evidence>
<reference evidence="2" key="1">
    <citation type="submission" date="2023-02" db="EMBL/GenBank/DDBJ databases">
        <title>Identification and recombinant expression of a fungal hydrolase from Papiliotrema laurentii that hydrolyzes apple cutin and clears colloidal polyester polyurethane.</title>
        <authorList>
            <consortium name="DOE Joint Genome Institute"/>
            <person name="Roman V.A."/>
            <person name="Bojanowski C."/>
            <person name="Crable B.R."/>
            <person name="Wagner D.N."/>
            <person name="Hung C.S."/>
            <person name="Nadeau L.J."/>
            <person name="Schratz L."/>
            <person name="Haridas S."/>
            <person name="Pangilinan J."/>
            <person name="Lipzen A."/>
            <person name="Na H."/>
            <person name="Yan M."/>
            <person name="Ng V."/>
            <person name="Grigoriev I.V."/>
            <person name="Spatafora J.W."/>
            <person name="Barlow D."/>
            <person name="Biffinger J."/>
            <person name="Kelley-Loughnane N."/>
            <person name="Varaljay V.A."/>
            <person name="Crookes-Goodson W.J."/>
        </authorList>
    </citation>
    <scope>NUCLEOTIDE SEQUENCE</scope>
    <source>
        <strain evidence="2">5307AH</strain>
    </source>
</reference>
<sequence length="237" mass="25431">MNASNIAQLLGTSSPEAVEGFVKGCTQETLSPENKTYPDATYVNYHPLGLSFCYSSDSSTASSSRSLSYIDIFNPPASGRPARSRRKEAWFGFSPPSFPITFSFPSGTIPIPPAQHRAGEATSSGGKKDTLERNKRFEVGPKTTGKEFVDHFGEPSKKSAGEPGYVPPFLEWNSIDIVDGDGTVLPVGILIELRDPGVTEGMGGARTETGATVWDRAGSWTWSSLKLFVPEKDGAMG</sequence>